<organism evidence="1 2">
    <name type="scientific">Lactococcus lactis subsp. cremoris</name>
    <name type="common">Streptococcus cremoris</name>
    <dbReference type="NCBI Taxonomy" id="1359"/>
    <lineage>
        <taxon>Bacteria</taxon>
        <taxon>Bacillati</taxon>
        <taxon>Bacillota</taxon>
        <taxon>Bacilli</taxon>
        <taxon>Lactobacillales</taxon>
        <taxon>Streptococcaceae</taxon>
        <taxon>Lactococcus</taxon>
    </lineage>
</organism>
<dbReference type="EMBL" id="AP024222">
    <property type="protein sequence ID" value="BCO05609.1"/>
    <property type="molecule type" value="Genomic_DNA"/>
</dbReference>
<accession>A0AAD1K1I0</accession>
<dbReference type="AlphaFoldDB" id="A0AAD1K1I0"/>
<reference evidence="1 2" key="1">
    <citation type="submission" date="2020-12" db="EMBL/GenBank/DDBJ databases">
        <title>Complete genome sequence of lactococcus lactis subsp. cremoris strain EPSC and strain G3-2.</title>
        <authorList>
            <person name="Kita K."/>
            <person name="Ishikawa S."/>
        </authorList>
    </citation>
    <scope>NUCLEOTIDE SEQUENCE [LARGE SCALE GENOMIC DNA]</scope>
    <source>
        <strain evidence="1 2">EPSC</strain>
    </source>
</reference>
<name>A0AAD1K1I0_LACLC</name>
<sequence length="98" mass="11467">MKVSVREVIMKNKIVGVSLKFSHMNFKNIDLIPFSSYNSLLDYDIVIIDLAGISSEYDCDKDYNGRERLYSGKRRFIKRVFPLRFKTEKTSISQHQIA</sequence>
<evidence type="ECO:0000313" key="1">
    <source>
        <dbReference type="EMBL" id="BCO05609.1"/>
    </source>
</evidence>
<proteinExistence type="predicted"/>
<protein>
    <submittedName>
        <fullName evidence="1">Uncharacterized protein</fullName>
    </submittedName>
</protein>
<dbReference type="Proteomes" id="UP000595253">
    <property type="component" value="Chromosome"/>
</dbReference>
<gene>
    <name evidence="1" type="ORF">LLC_08490</name>
</gene>
<evidence type="ECO:0000313" key="2">
    <source>
        <dbReference type="Proteomes" id="UP000595253"/>
    </source>
</evidence>